<protein>
    <recommendedName>
        <fullName evidence="1">tRNA-guanine(15) transglycosylase-like domain-containing protein</fullName>
    </recommendedName>
</protein>
<keyword evidence="3" id="KW-1185">Reference proteome</keyword>
<dbReference type="GeneID" id="5000491"/>
<organism evidence="2 3">
    <name type="scientific">Ostreococcus lucimarinus (strain CCE9901)</name>
    <dbReference type="NCBI Taxonomy" id="436017"/>
    <lineage>
        <taxon>Eukaryota</taxon>
        <taxon>Viridiplantae</taxon>
        <taxon>Chlorophyta</taxon>
        <taxon>Mamiellophyceae</taxon>
        <taxon>Mamiellales</taxon>
        <taxon>Bathycoccaceae</taxon>
        <taxon>Ostreococcus</taxon>
    </lineage>
</organism>
<dbReference type="Proteomes" id="UP000001568">
    <property type="component" value="Chromosome 2"/>
</dbReference>
<dbReference type="PANTHER" id="PTHR46064">
    <property type="entry name" value="QUEUINE TRNA-RIBOSYLTRANSFERASE ACCESSORY SUBUNIT 2"/>
    <property type="match status" value="1"/>
</dbReference>
<gene>
    <name evidence="2" type="ORF">OSTLU_35942</name>
</gene>
<dbReference type="Gene3D" id="3.20.20.105">
    <property type="entry name" value="Queuine tRNA-ribosyltransferase-like"/>
    <property type="match status" value="1"/>
</dbReference>
<dbReference type="AlphaFoldDB" id="A4RSI0"/>
<dbReference type="InterPro" id="IPR002616">
    <property type="entry name" value="tRNA_ribo_trans-like"/>
</dbReference>
<dbReference type="KEGG" id="olu:OSTLU_35942"/>
<dbReference type="InterPro" id="IPR036511">
    <property type="entry name" value="TGT-like_sf"/>
</dbReference>
<feature type="domain" description="tRNA-guanine(15) transglycosylase-like" evidence="1">
    <location>
        <begin position="10"/>
        <end position="287"/>
    </location>
</feature>
<dbReference type="RefSeq" id="XP_001416242.1">
    <property type="nucleotide sequence ID" value="XM_001416205.1"/>
</dbReference>
<dbReference type="OMA" id="AYSINIW"/>
<dbReference type="GO" id="GO:0006400">
    <property type="term" value="P:tRNA modification"/>
    <property type="evidence" value="ECO:0007669"/>
    <property type="project" value="InterPro"/>
</dbReference>
<proteinExistence type="predicted"/>
<dbReference type="eggNOG" id="KOG3909">
    <property type="taxonomic scope" value="Eukaryota"/>
</dbReference>
<dbReference type="OrthoDB" id="27601at2759"/>
<dbReference type="HOGENOM" id="CLU_037350_0_1_1"/>
<evidence type="ECO:0000259" key="1">
    <source>
        <dbReference type="Pfam" id="PF01702"/>
    </source>
</evidence>
<dbReference type="STRING" id="436017.A4RSI0"/>
<accession>A4RSI0</accession>
<evidence type="ECO:0000313" key="2">
    <source>
        <dbReference type="EMBL" id="ABO94535.1"/>
    </source>
</evidence>
<name>A4RSI0_OSTLU</name>
<dbReference type="PANTHER" id="PTHR46064:SF1">
    <property type="entry name" value="QUEUINE TRNA-RIBOSYLTRANSFERASE ACCESSORY SUBUNIT 2"/>
    <property type="match status" value="1"/>
</dbReference>
<reference evidence="2 3" key="1">
    <citation type="journal article" date="2007" name="Proc. Natl. Acad. Sci. U.S.A.">
        <title>The tiny eukaryote Ostreococcus provides genomic insights into the paradox of plankton speciation.</title>
        <authorList>
            <person name="Palenik B."/>
            <person name="Grimwood J."/>
            <person name="Aerts A."/>
            <person name="Rouze P."/>
            <person name="Salamov A."/>
            <person name="Putnam N."/>
            <person name="Dupont C."/>
            <person name="Jorgensen R."/>
            <person name="Derelle E."/>
            <person name="Rombauts S."/>
            <person name="Zhou K."/>
            <person name="Otillar R."/>
            <person name="Merchant S.S."/>
            <person name="Podell S."/>
            <person name="Gaasterland T."/>
            <person name="Napoli C."/>
            <person name="Gendler K."/>
            <person name="Manuell A."/>
            <person name="Tai V."/>
            <person name="Vallon O."/>
            <person name="Piganeau G."/>
            <person name="Jancek S."/>
            <person name="Heijde M."/>
            <person name="Jabbari K."/>
            <person name="Bowler C."/>
            <person name="Lohr M."/>
            <person name="Robbens S."/>
            <person name="Werner G."/>
            <person name="Dubchak I."/>
            <person name="Pazour G.J."/>
            <person name="Ren Q."/>
            <person name="Paulsen I."/>
            <person name="Delwiche C."/>
            <person name="Schmutz J."/>
            <person name="Rokhsar D."/>
            <person name="Van de Peer Y."/>
            <person name="Moreau H."/>
            <person name="Grigoriev I.V."/>
        </authorList>
    </citation>
    <scope>NUCLEOTIDE SEQUENCE [LARGE SCALE GENOMIC DNA]</scope>
    <source>
        <strain evidence="2 3">CCE9901</strain>
    </source>
</reference>
<evidence type="ECO:0000313" key="3">
    <source>
        <dbReference type="Proteomes" id="UP000001568"/>
    </source>
</evidence>
<dbReference type="InterPro" id="IPR050852">
    <property type="entry name" value="Queuine_tRNA-ribosyltrfase"/>
</dbReference>
<dbReference type="Gramene" id="ABO94535">
    <property type="protein sequence ID" value="ABO94535"/>
    <property type="gene ID" value="OSTLU_35942"/>
</dbReference>
<dbReference type="NCBIfam" id="TIGR00449">
    <property type="entry name" value="tgt_general"/>
    <property type="match status" value="1"/>
</dbReference>
<dbReference type="EMBL" id="CP000582">
    <property type="protein sequence ID" value="ABO94535.1"/>
    <property type="molecule type" value="Genomic_DNA"/>
</dbReference>
<dbReference type="Pfam" id="PF01702">
    <property type="entry name" value="TGT"/>
    <property type="match status" value="1"/>
</dbReference>
<sequence length="297" mass="32866">MNAQNRSGADALACETPYGQRSLDAREYARIWRSGAAHAAVSLADEHGGWESAKKSKTAAIRTCAWLDACAKEAKTLRLPLFGALTGGEHAEVREECSRRVAERDDDVVGYALSGFFAGEDVSTRGACVEASLKHIPSEKPRYLSGTTTVEDIVDNIDRGVDVFDASWASETAQRGRAFCFPVDEEDDEMEAEDAESRATSGSDAYSINIWSTSYKTDFTPFIRGDRCRCPACAEHTRAYVHHLLQAHEMTADVLLEAHNLYHIAAFFAAARRAIRCGRWQEFAAFHRAYAQRARET</sequence>
<dbReference type="SUPFAM" id="SSF51713">
    <property type="entry name" value="tRNA-guanine transglycosylase"/>
    <property type="match status" value="1"/>
</dbReference>